<dbReference type="EMBL" id="VJXY01000003">
    <property type="protein sequence ID" value="MBD6615049.1"/>
    <property type="molecule type" value="Genomic_DNA"/>
</dbReference>
<organism evidence="1 2">
    <name type="scientific">Komarekiella delphini-convector SJRDD-AB1</name>
    <dbReference type="NCBI Taxonomy" id="2593771"/>
    <lineage>
        <taxon>Bacteria</taxon>
        <taxon>Bacillati</taxon>
        <taxon>Cyanobacteriota</taxon>
        <taxon>Cyanophyceae</taxon>
        <taxon>Nostocales</taxon>
        <taxon>Nostocaceae</taxon>
        <taxon>Komarekiella</taxon>
        <taxon>Komarekiella delphini-convector</taxon>
    </lineage>
</organism>
<gene>
    <name evidence="1" type="ORF">FNW02_04075</name>
</gene>
<dbReference type="RefSeq" id="WP_191756307.1">
    <property type="nucleotide sequence ID" value="NZ_VJXY01000003.1"/>
</dbReference>
<accession>A0AA40STM8</accession>
<evidence type="ECO:0000313" key="1">
    <source>
        <dbReference type="EMBL" id="MBD6615049.1"/>
    </source>
</evidence>
<protein>
    <submittedName>
        <fullName evidence="1">Uncharacterized protein</fullName>
    </submittedName>
</protein>
<evidence type="ECO:0000313" key="2">
    <source>
        <dbReference type="Proteomes" id="UP001165986"/>
    </source>
</evidence>
<reference evidence="1" key="1">
    <citation type="submission" date="2019-07" db="EMBL/GenBank/DDBJ databases">
        <title>Toxilogical consequences of a new and cryptic species of cyanobacteria (Komarekiella delphini-convector) recovered from the epidermis of a bottlenose dolphin and 1500 ft. in the air.</title>
        <authorList>
            <person name="Brown A.O."/>
            <person name="Dvorak P."/>
            <person name="Villanueva C.D."/>
            <person name="Foss A.J."/>
            <person name="Garvey A.D."/>
            <person name="Gibson Q.A."/>
            <person name="Johansen J.R."/>
            <person name="Casamatta D.A."/>
        </authorList>
    </citation>
    <scope>NUCLEOTIDE SEQUENCE</scope>
    <source>
        <strain evidence="1">SJRDD-AB1</strain>
    </source>
</reference>
<comment type="caution">
    <text evidence="1">The sequence shown here is derived from an EMBL/GenBank/DDBJ whole genome shotgun (WGS) entry which is preliminary data.</text>
</comment>
<dbReference type="Proteomes" id="UP001165986">
    <property type="component" value="Unassembled WGS sequence"/>
</dbReference>
<proteinExistence type="predicted"/>
<name>A0AA40STM8_9NOST</name>
<sequence>MTSVESNESNFFEIDGIHLRIWEPDLIVLPIPENRSDSSISVEIVEIKIYLINNTPNTCHLNPNQTLIPELLMSDGQVLQRQITLDEPVDELQRNIPPQPGFGIWLRQFVSNLAHLLKRSETRAFDPRLINSGLRIPFTLALRLIWQNNRLQFQVINSPRYLPIIFSLLDKSWFFNGLQLGKYQFRFIWGNYGDSEPSSDPPTEETASAVQLATQFVNLRLIEPVGVDNNAVEVDGIRFEILVPERVLTLPEKKRRVVTRVQLGICITNNTPNPVRFNFFDTLIPQVVGADGQVHLREYYRRHTKRPLESDFSLVMPGESTTLFQEAGLYWRKGDQFILSIAAGDGGYWNFKVLKVDMYQIQLVYNNKYTAQEIEIYYRESLNTNLIEGLWIGMVSMPKVEFHLV</sequence>
<keyword evidence="2" id="KW-1185">Reference proteome</keyword>
<dbReference type="AlphaFoldDB" id="A0AA40STM8"/>